<dbReference type="RefSeq" id="WP_183447124.1">
    <property type="nucleotide sequence ID" value="NZ_JACHWB010000001.1"/>
</dbReference>
<keyword evidence="2" id="KW-1185">Reference proteome</keyword>
<evidence type="ECO:0000313" key="1">
    <source>
        <dbReference type="EMBL" id="MBB3017652.1"/>
    </source>
</evidence>
<organism evidence="1 2">
    <name type="scientific">Microvirga lupini</name>
    <dbReference type="NCBI Taxonomy" id="420324"/>
    <lineage>
        <taxon>Bacteria</taxon>
        <taxon>Pseudomonadati</taxon>
        <taxon>Pseudomonadota</taxon>
        <taxon>Alphaproteobacteria</taxon>
        <taxon>Hyphomicrobiales</taxon>
        <taxon>Methylobacteriaceae</taxon>
        <taxon>Microvirga</taxon>
    </lineage>
</organism>
<comment type="caution">
    <text evidence="1">The sequence shown here is derived from an EMBL/GenBank/DDBJ whole genome shotgun (WGS) entry which is preliminary data.</text>
</comment>
<dbReference type="AlphaFoldDB" id="A0A7W4VIC0"/>
<accession>A0A7W4VIC0</accession>
<name>A0A7W4VIC0_9HYPH</name>
<protein>
    <submittedName>
        <fullName evidence="1">Uncharacterized protein</fullName>
    </submittedName>
</protein>
<proteinExistence type="predicted"/>
<reference evidence="1 2" key="1">
    <citation type="submission" date="2020-08" db="EMBL/GenBank/DDBJ databases">
        <title>The Agave Microbiome: Exploring the role of microbial communities in plant adaptations to desert environments.</title>
        <authorList>
            <person name="Partida-Martinez L.P."/>
        </authorList>
    </citation>
    <scope>NUCLEOTIDE SEQUENCE [LARGE SCALE GENOMIC DNA]</scope>
    <source>
        <strain evidence="1 2">AT3.9</strain>
    </source>
</reference>
<sequence>MNLEDHRNPNGTYDGVGVMAELTSLPRDEIRAIAEQVKANSAKLRACPWHEFEQLITAPPGNGKYRCRHCQGEVSASAYHWHQQGRRPMPVGEP</sequence>
<evidence type="ECO:0000313" key="2">
    <source>
        <dbReference type="Proteomes" id="UP000532010"/>
    </source>
</evidence>
<dbReference type="Proteomes" id="UP000532010">
    <property type="component" value="Unassembled WGS sequence"/>
</dbReference>
<gene>
    <name evidence="1" type="ORF">FHR70_000692</name>
</gene>
<dbReference type="EMBL" id="JACHWB010000001">
    <property type="protein sequence ID" value="MBB3017652.1"/>
    <property type="molecule type" value="Genomic_DNA"/>
</dbReference>